<accession>A0A1V1I0T9</accession>
<dbReference type="InterPro" id="IPR052734">
    <property type="entry name" value="Nod_factor_acetyltransferase"/>
</dbReference>
<dbReference type="KEGG" id="ril:CRIB_1230"/>
<sequence>MPITNKRHFIDNIKVVLIFLVVFGHLIERYIDTSDTLMAIYMFIYIFHMPLFIYISGYLSKNVNKSKKIFLKDLLIPYIFLNIIWYALAYLYTGEVNLPIIYPGWTLWFLLSLFFWRSSLKYLIKIKYILPISFILGILIGFIPNGSILSFSRTIVFLPFFLLGYYTDIEKIKYIFNKVNIGICIFGILIFIIISFFIANKNILDYRFLYGSHSYKELGISIYIGIISRILLYISSILLSLFISYIIPTSKTFFTHIGKSTMYIYVFHTYIILIIFYLIPSWNKSLLTNLIIIISPLLVTYMLSYKFFEKTYNIVLNPIRKLIK</sequence>
<feature type="transmembrane region" description="Helical" evidence="1">
    <location>
        <begin position="100"/>
        <end position="116"/>
    </location>
</feature>
<dbReference type="GO" id="GO:0016747">
    <property type="term" value="F:acyltransferase activity, transferring groups other than amino-acyl groups"/>
    <property type="evidence" value="ECO:0007669"/>
    <property type="project" value="InterPro"/>
</dbReference>
<protein>
    <submittedName>
        <fullName evidence="3">Acyltransferase</fullName>
    </submittedName>
</protein>
<keyword evidence="4" id="KW-1185">Reference proteome</keyword>
<feature type="domain" description="Acyltransferase 3" evidence="2">
    <location>
        <begin position="8"/>
        <end position="304"/>
    </location>
</feature>
<feature type="transmembrane region" description="Helical" evidence="1">
    <location>
        <begin position="128"/>
        <end position="144"/>
    </location>
</feature>
<dbReference type="PANTHER" id="PTHR37312:SF1">
    <property type="entry name" value="MEMBRANE-BOUND ACYLTRANSFERASE YKRP-RELATED"/>
    <property type="match status" value="1"/>
</dbReference>
<keyword evidence="1" id="KW-1133">Transmembrane helix</keyword>
<proteinExistence type="predicted"/>
<keyword evidence="1" id="KW-0472">Membrane</keyword>
<feature type="transmembrane region" description="Helical" evidence="1">
    <location>
        <begin position="150"/>
        <end position="167"/>
    </location>
</feature>
<feature type="transmembrane region" description="Helical" evidence="1">
    <location>
        <begin position="12"/>
        <end position="31"/>
    </location>
</feature>
<dbReference type="RefSeq" id="WP_180703521.1">
    <property type="nucleotide sequence ID" value="NZ_CAJUCR010000002.1"/>
</dbReference>
<dbReference type="AlphaFoldDB" id="A0A1V1I0T9"/>
<evidence type="ECO:0000313" key="4">
    <source>
        <dbReference type="Proteomes" id="UP000245622"/>
    </source>
</evidence>
<feature type="transmembrane region" description="Helical" evidence="1">
    <location>
        <begin position="37"/>
        <end position="57"/>
    </location>
</feature>
<feature type="transmembrane region" description="Helical" evidence="1">
    <location>
        <begin position="285"/>
        <end position="303"/>
    </location>
</feature>
<dbReference type="Pfam" id="PF01757">
    <property type="entry name" value="Acyl_transf_3"/>
    <property type="match status" value="1"/>
</dbReference>
<keyword evidence="3" id="KW-0808">Transferase</keyword>
<dbReference type="EMBL" id="LN555523">
    <property type="protein sequence ID" value="CED93840.1"/>
    <property type="molecule type" value="Genomic_DNA"/>
</dbReference>
<keyword evidence="1" id="KW-0812">Transmembrane</keyword>
<evidence type="ECO:0000313" key="3">
    <source>
        <dbReference type="EMBL" id="CED93840.1"/>
    </source>
</evidence>
<feature type="transmembrane region" description="Helical" evidence="1">
    <location>
        <begin position="260"/>
        <end position="279"/>
    </location>
</feature>
<dbReference type="PANTHER" id="PTHR37312">
    <property type="entry name" value="MEMBRANE-BOUND ACYLTRANSFERASE YKRP-RELATED"/>
    <property type="match status" value="1"/>
</dbReference>
<reference evidence="3 4" key="1">
    <citation type="submission" date="2014-04" db="EMBL/GenBank/DDBJ databases">
        <authorList>
            <person name="Hornung B.V."/>
        </authorList>
    </citation>
    <scope>NUCLEOTIDE SEQUENCE [LARGE SCALE GENOMIC DNA]</scope>
    <source>
        <strain evidence="3 4">CRIB</strain>
    </source>
</reference>
<feature type="transmembrane region" description="Helical" evidence="1">
    <location>
        <begin position="69"/>
        <end position="88"/>
    </location>
</feature>
<dbReference type="Proteomes" id="UP000245622">
    <property type="component" value="Chromosome 1"/>
</dbReference>
<keyword evidence="3" id="KW-0012">Acyltransferase</keyword>
<dbReference type="InterPro" id="IPR002656">
    <property type="entry name" value="Acyl_transf_3_dom"/>
</dbReference>
<gene>
    <name evidence="3" type="ORF">CRIB_1230</name>
</gene>
<organism evidence="3 4">
    <name type="scientific">Romboutsia ilealis</name>
    <dbReference type="NCBI Taxonomy" id="1115758"/>
    <lineage>
        <taxon>Bacteria</taxon>
        <taxon>Bacillati</taxon>
        <taxon>Bacillota</taxon>
        <taxon>Clostridia</taxon>
        <taxon>Peptostreptococcales</taxon>
        <taxon>Peptostreptococcaceae</taxon>
        <taxon>Romboutsia</taxon>
    </lineage>
</organism>
<dbReference type="GeneID" id="82205268"/>
<name>A0A1V1I0T9_9FIRM</name>
<feature type="transmembrane region" description="Helical" evidence="1">
    <location>
        <begin position="220"/>
        <end position="248"/>
    </location>
</feature>
<feature type="transmembrane region" description="Helical" evidence="1">
    <location>
        <begin position="179"/>
        <end position="200"/>
    </location>
</feature>
<evidence type="ECO:0000256" key="1">
    <source>
        <dbReference type="SAM" id="Phobius"/>
    </source>
</evidence>
<evidence type="ECO:0000259" key="2">
    <source>
        <dbReference type="Pfam" id="PF01757"/>
    </source>
</evidence>